<reference evidence="2" key="1">
    <citation type="submission" date="2013-02" db="EMBL/GenBank/DDBJ databases">
        <authorList>
            <person name="Hughes D."/>
        </authorList>
    </citation>
    <scope>NUCLEOTIDE SEQUENCE</scope>
    <source>
        <strain>Durham</strain>
        <strain evidence="2">NC isolate 2 -- Noor lab</strain>
    </source>
</reference>
<reference evidence="1" key="2">
    <citation type="submission" date="2015-06" db="UniProtKB">
        <authorList>
            <consortium name="EnsemblMetazoa"/>
        </authorList>
    </citation>
    <scope>IDENTIFICATION</scope>
</reference>
<dbReference type="HOGENOM" id="CLU_3160506_0_0_1"/>
<evidence type="ECO:0000313" key="2">
    <source>
        <dbReference type="Proteomes" id="UP000015102"/>
    </source>
</evidence>
<sequence length="48" mass="5629">MIVCRTPTVSRLIGQYHASRYWYESVQFSNITMITNPVRYLNMLSSIS</sequence>
<name>T1H1V4_MEGSC</name>
<evidence type="ECO:0000313" key="1">
    <source>
        <dbReference type="EnsemblMetazoa" id="MESCA010174-PA"/>
    </source>
</evidence>
<organism evidence="1 2">
    <name type="scientific">Megaselia scalaris</name>
    <name type="common">Humpbacked fly</name>
    <name type="synonym">Phora scalaris</name>
    <dbReference type="NCBI Taxonomy" id="36166"/>
    <lineage>
        <taxon>Eukaryota</taxon>
        <taxon>Metazoa</taxon>
        <taxon>Ecdysozoa</taxon>
        <taxon>Arthropoda</taxon>
        <taxon>Hexapoda</taxon>
        <taxon>Insecta</taxon>
        <taxon>Pterygota</taxon>
        <taxon>Neoptera</taxon>
        <taxon>Endopterygota</taxon>
        <taxon>Diptera</taxon>
        <taxon>Brachycera</taxon>
        <taxon>Muscomorpha</taxon>
        <taxon>Platypezoidea</taxon>
        <taxon>Phoridae</taxon>
        <taxon>Megaseliini</taxon>
        <taxon>Megaselia</taxon>
    </lineage>
</organism>
<dbReference type="EMBL" id="CAQQ02195817">
    <property type="status" value="NOT_ANNOTATED_CDS"/>
    <property type="molecule type" value="Genomic_DNA"/>
</dbReference>
<accession>T1H1V4</accession>
<protein>
    <submittedName>
        <fullName evidence="1">Uncharacterized protein</fullName>
    </submittedName>
</protein>
<proteinExistence type="predicted"/>
<keyword evidence="2" id="KW-1185">Reference proteome</keyword>
<dbReference type="EnsemblMetazoa" id="MESCA010174-RA">
    <property type="protein sequence ID" value="MESCA010174-PA"/>
    <property type="gene ID" value="MESCA010174"/>
</dbReference>
<dbReference type="Proteomes" id="UP000015102">
    <property type="component" value="Unassembled WGS sequence"/>
</dbReference>
<dbReference type="AlphaFoldDB" id="T1H1V4"/>